<protein>
    <submittedName>
        <fullName evidence="1">Uncharacterized protein</fullName>
    </submittedName>
</protein>
<dbReference type="STRING" id="81408.B4119_2915"/>
<gene>
    <name evidence="1" type="ORF">B4119_2915</name>
</gene>
<organism evidence="1 2">
    <name type="scientific">Saccharococcus caldoxylosilyticus</name>
    <dbReference type="NCBI Taxonomy" id="81408"/>
    <lineage>
        <taxon>Bacteria</taxon>
        <taxon>Bacillati</taxon>
        <taxon>Bacillota</taxon>
        <taxon>Bacilli</taxon>
        <taxon>Bacillales</taxon>
        <taxon>Anoxybacillaceae</taxon>
        <taxon>Saccharococcus</taxon>
    </lineage>
</organism>
<sequence>MQVENPFVSDRHPIRDREAVELKVVGYCAGCGEEIHKGDDIIEIGNDMIHERSSCAYDYCSQIGFHNTAGE</sequence>
<evidence type="ECO:0000313" key="1">
    <source>
        <dbReference type="EMBL" id="KYD12409.1"/>
    </source>
</evidence>
<dbReference type="EMBL" id="LQYS01000062">
    <property type="protein sequence ID" value="KYD12409.1"/>
    <property type="molecule type" value="Genomic_DNA"/>
</dbReference>
<dbReference type="RefSeq" id="WP_061579671.1">
    <property type="nucleotide sequence ID" value="NZ_LQYS01000062.1"/>
</dbReference>
<accession>A0A150LK82</accession>
<dbReference type="PATRIC" id="fig|81408.3.peg.4102"/>
<evidence type="ECO:0000313" key="2">
    <source>
        <dbReference type="Proteomes" id="UP000075455"/>
    </source>
</evidence>
<dbReference type="Proteomes" id="UP000075455">
    <property type="component" value="Unassembled WGS sequence"/>
</dbReference>
<name>A0A150LK82_9BACL</name>
<reference evidence="1 2" key="1">
    <citation type="submission" date="2016-01" db="EMBL/GenBank/DDBJ databases">
        <title>Draft Genome Sequences of Seven Thermophilic Sporeformers Isolated from Foods.</title>
        <authorList>
            <person name="Berendsen E.M."/>
            <person name="Wells-Bennik M.H."/>
            <person name="Krawcyk A.O."/>
            <person name="De Jong A."/>
            <person name="Holsappel S."/>
            <person name="Eijlander R.T."/>
            <person name="Kuipers O.P."/>
        </authorList>
    </citation>
    <scope>NUCLEOTIDE SEQUENCE [LARGE SCALE GENOMIC DNA]</scope>
    <source>
        <strain evidence="1 2">B4119</strain>
    </source>
</reference>
<comment type="caution">
    <text evidence="1">The sequence shown here is derived from an EMBL/GenBank/DDBJ whole genome shotgun (WGS) entry which is preliminary data.</text>
</comment>
<proteinExistence type="predicted"/>
<dbReference type="AlphaFoldDB" id="A0A150LK82"/>